<dbReference type="GO" id="GO:0016929">
    <property type="term" value="F:deSUMOylase activity"/>
    <property type="evidence" value="ECO:0007669"/>
    <property type="project" value="TreeGrafter"/>
</dbReference>
<dbReference type="WBParaSite" id="ECPE_0001504201-mRNA-1">
    <property type="protein sequence ID" value="ECPE_0001504201-mRNA-1"/>
    <property type="gene ID" value="ECPE_0001504201"/>
</dbReference>
<evidence type="ECO:0000313" key="6">
    <source>
        <dbReference type="WBParaSite" id="ECPE_0001504201-mRNA-1"/>
    </source>
</evidence>
<reference evidence="6" key="1">
    <citation type="submission" date="2016-06" db="UniProtKB">
        <authorList>
            <consortium name="WormBaseParasite"/>
        </authorList>
    </citation>
    <scope>IDENTIFICATION</scope>
</reference>
<protein>
    <submittedName>
        <fullName evidence="6">ULP_PROTEASE domain-containing protein</fullName>
    </submittedName>
</protein>
<evidence type="ECO:0000259" key="5">
    <source>
        <dbReference type="PROSITE" id="PS50600"/>
    </source>
</evidence>
<dbReference type="InterPro" id="IPR038765">
    <property type="entry name" value="Papain-like_cys_pep_sf"/>
</dbReference>
<evidence type="ECO:0000256" key="2">
    <source>
        <dbReference type="ARBA" id="ARBA00022670"/>
    </source>
</evidence>
<comment type="similarity">
    <text evidence="1">Belongs to the peptidase C48 family.</text>
</comment>
<dbReference type="SUPFAM" id="SSF54001">
    <property type="entry name" value="Cysteine proteinases"/>
    <property type="match status" value="1"/>
</dbReference>
<evidence type="ECO:0000256" key="1">
    <source>
        <dbReference type="ARBA" id="ARBA00005234"/>
    </source>
</evidence>
<dbReference type="Pfam" id="PF02902">
    <property type="entry name" value="Peptidase_C48"/>
    <property type="match status" value="1"/>
</dbReference>
<proteinExistence type="inferred from homology"/>
<name>A0A183B717_9TREM</name>
<dbReference type="GO" id="GO:0005634">
    <property type="term" value="C:nucleus"/>
    <property type="evidence" value="ECO:0007669"/>
    <property type="project" value="TreeGrafter"/>
</dbReference>
<keyword evidence="4" id="KW-0788">Thiol protease</keyword>
<dbReference type="GO" id="GO:0016926">
    <property type="term" value="P:protein desumoylation"/>
    <property type="evidence" value="ECO:0007669"/>
    <property type="project" value="TreeGrafter"/>
</dbReference>
<dbReference type="InterPro" id="IPR003653">
    <property type="entry name" value="Peptidase_C48_C"/>
</dbReference>
<keyword evidence="3" id="KW-0378">Hydrolase</keyword>
<feature type="domain" description="Ubiquitin-like protease family profile" evidence="5">
    <location>
        <begin position="46"/>
        <end position="200"/>
    </location>
</feature>
<dbReference type="Gene3D" id="3.40.395.10">
    <property type="entry name" value="Adenoviral Proteinase, Chain A"/>
    <property type="match status" value="1"/>
</dbReference>
<evidence type="ECO:0000256" key="3">
    <source>
        <dbReference type="ARBA" id="ARBA00022801"/>
    </source>
</evidence>
<keyword evidence="2" id="KW-0645">Protease</keyword>
<dbReference type="PROSITE" id="PS50600">
    <property type="entry name" value="ULP_PROTEASE"/>
    <property type="match status" value="1"/>
</dbReference>
<sequence>LFLNTSYFEVRLTPLLSELTEAQWAEVEAVLRSGASDTVLVENFRMAVTRKELLTLTASNWLSDMVINFYMQLLYHRSQNQSDEQTRRPLPRIAVLSTFFYAKLVSNTGGGYSGVRRWSRQLKLLDQDLVLIPIHDRGMHWCLACIDFRSKTITYYDSMGSGNDRCLQALKSYLEDECQDKKGQSLPDSSSWKLVNTEVS</sequence>
<dbReference type="PANTHER" id="PTHR12606:SF141">
    <property type="entry name" value="GH15225P-RELATED"/>
    <property type="match status" value="1"/>
</dbReference>
<accession>A0A183B717</accession>
<dbReference type="GO" id="GO:0006508">
    <property type="term" value="P:proteolysis"/>
    <property type="evidence" value="ECO:0007669"/>
    <property type="project" value="UniProtKB-KW"/>
</dbReference>
<organism evidence="6">
    <name type="scientific">Echinostoma caproni</name>
    <dbReference type="NCBI Taxonomy" id="27848"/>
    <lineage>
        <taxon>Eukaryota</taxon>
        <taxon>Metazoa</taxon>
        <taxon>Spiralia</taxon>
        <taxon>Lophotrochozoa</taxon>
        <taxon>Platyhelminthes</taxon>
        <taxon>Trematoda</taxon>
        <taxon>Digenea</taxon>
        <taxon>Plagiorchiida</taxon>
        <taxon>Echinostomata</taxon>
        <taxon>Echinostomatoidea</taxon>
        <taxon>Echinostomatidae</taxon>
        <taxon>Echinostoma</taxon>
    </lineage>
</organism>
<dbReference type="PANTHER" id="PTHR12606">
    <property type="entry name" value="SENTRIN/SUMO-SPECIFIC PROTEASE"/>
    <property type="match status" value="1"/>
</dbReference>
<dbReference type="AlphaFoldDB" id="A0A183B717"/>
<evidence type="ECO:0000256" key="4">
    <source>
        <dbReference type="ARBA" id="ARBA00022807"/>
    </source>
</evidence>